<dbReference type="GO" id="GO:0016887">
    <property type="term" value="F:ATP hydrolysis activity"/>
    <property type="evidence" value="ECO:0007669"/>
    <property type="project" value="InterPro"/>
</dbReference>
<evidence type="ECO:0000259" key="7">
    <source>
        <dbReference type="SMART" id="SM01340"/>
    </source>
</evidence>
<dbReference type="Gene3D" id="3.30.565.10">
    <property type="entry name" value="Histidine kinase-like ATPase, C-terminal domain"/>
    <property type="match status" value="1"/>
</dbReference>
<dbReference type="InterPro" id="IPR014762">
    <property type="entry name" value="DNA_mismatch_repair_CS"/>
</dbReference>
<evidence type="ECO:0000256" key="5">
    <source>
        <dbReference type="HAMAP-Rule" id="MF_00149"/>
    </source>
</evidence>
<dbReference type="FunFam" id="3.30.565.10:FF:000003">
    <property type="entry name" value="DNA mismatch repair endonuclease MutL"/>
    <property type="match status" value="1"/>
</dbReference>
<comment type="similarity">
    <text evidence="1 5">Belongs to the DNA mismatch repair MutL/HexB family.</text>
</comment>
<comment type="caution">
    <text evidence="8">The sequence shown here is derived from an EMBL/GenBank/DDBJ whole genome shotgun (WGS) entry which is preliminary data.</text>
</comment>
<dbReference type="PROSITE" id="PS00058">
    <property type="entry name" value="DNA_MISMATCH_REPAIR_1"/>
    <property type="match status" value="1"/>
</dbReference>
<name>A0A432ZDG1_9GAMM</name>
<keyword evidence="3 5" id="KW-0227">DNA damage</keyword>
<dbReference type="SUPFAM" id="SSF54211">
    <property type="entry name" value="Ribosomal protein S5 domain 2-like"/>
    <property type="match status" value="1"/>
</dbReference>
<dbReference type="InterPro" id="IPR038973">
    <property type="entry name" value="MutL/Mlh/Pms-like"/>
</dbReference>
<dbReference type="GO" id="GO:0005524">
    <property type="term" value="F:ATP binding"/>
    <property type="evidence" value="ECO:0007669"/>
    <property type="project" value="InterPro"/>
</dbReference>
<dbReference type="InterPro" id="IPR042121">
    <property type="entry name" value="MutL_C_regsub"/>
</dbReference>
<dbReference type="PANTHER" id="PTHR10073">
    <property type="entry name" value="DNA MISMATCH REPAIR PROTEIN MLH, PMS, MUTL"/>
    <property type="match status" value="1"/>
</dbReference>
<dbReference type="Gene3D" id="3.30.230.10">
    <property type="match status" value="1"/>
</dbReference>
<proteinExistence type="inferred from homology"/>
<dbReference type="InterPro" id="IPR036890">
    <property type="entry name" value="HATPase_C_sf"/>
</dbReference>
<evidence type="ECO:0000313" key="8">
    <source>
        <dbReference type="EMBL" id="RUO75986.1"/>
    </source>
</evidence>
<dbReference type="InterPro" id="IPR014790">
    <property type="entry name" value="MutL_C"/>
</dbReference>
<dbReference type="Gene3D" id="3.30.1370.100">
    <property type="entry name" value="MutL, C-terminal domain, regulatory subdomain"/>
    <property type="match status" value="1"/>
</dbReference>
<evidence type="ECO:0000256" key="1">
    <source>
        <dbReference type="ARBA" id="ARBA00006082"/>
    </source>
</evidence>
<feature type="region of interest" description="Disordered" evidence="6">
    <location>
        <begin position="335"/>
        <end position="362"/>
    </location>
</feature>
<dbReference type="SMART" id="SM01340">
    <property type="entry name" value="DNA_mis_repair"/>
    <property type="match status" value="1"/>
</dbReference>
<gene>
    <name evidence="5" type="primary">mutL</name>
    <name evidence="8" type="ORF">CWI81_07645</name>
</gene>
<dbReference type="InterPro" id="IPR037198">
    <property type="entry name" value="MutL_C_sf"/>
</dbReference>
<feature type="domain" description="DNA mismatch repair protein S5" evidence="7">
    <location>
        <begin position="214"/>
        <end position="332"/>
    </location>
</feature>
<evidence type="ECO:0000256" key="3">
    <source>
        <dbReference type="ARBA" id="ARBA00022763"/>
    </source>
</evidence>
<evidence type="ECO:0000256" key="2">
    <source>
        <dbReference type="ARBA" id="ARBA00021975"/>
    </source>
</evidence>
<keyword evidence="4 5" id="KW-0234">DNA repair</keyword>
<organism evidence="8 9">
    <name type="scientific">Idiomarina seosinensis</name>
    <dbReference type="NCBI Taxonomy" id="281739"/>
    <lineage>
        <taxon>Bacteria</taxon>
        <taxon>Pseudomonadati</taxon>
        <taxon>Pseudomonadota</taxon>
        <taxon>Gammaproteobacteria</taxon>
        <taxon>Alteromonadales</taxon>
        <taxon>Idiomarinaceae</taxon>
        <taxon>Idiomarina</taxon>
    </lineage>
</organism>
<keyword evidence="9" id="KW-1185">Reference proteome</keyword>
<dbReference type="InterPro" id="IPR020568">
    <property type="entry name" value="Ribosomal_Su5_D2-typ_SF"/>
</dbReference>
<dbReference type="SUPFAM" id="SSF118116">
    <property type="entry name" value="DNA mismatch repair protein MutL"/>
    <property type="match status" value="1"/>
</dbReference>
<evidence type="ECO:0000313" key="9">
    <source>
        <dbReference type="Proteomes" id="UP000287908"/>
    </source>
</evidence>
<dbReference type="Pfam" id="PF08676">
    <property type="entry name" value="MutL_C"/>
    <property type="match status" value="1"/>
</dbReference>
<dbReference type="GO" id="GO:0006298">
    <property type="term" value="P:mismatch repair"/>
    <property type="evidence" value="ECO:0007669"/>
    <property type="project" value="UniProtKB-UniRule"/>
</dbReference>
<feature type="compositionally biased region" description="Low complexity" evidence="6">
    <location>
        <begin position="335"/>
        <end position="347"/>
    </location>
</feature>
<dbReference type="EMBL" id="PIQF01000002">
    <property type="protein sequence ID" value="RUO75986.1"/>
    <property type="molecule type" value="Genomic_DNA"/>
</dbReference>
<dbReference type="GO" id="GO:0140664">
    <property type="term" value="F:ATP-dependent DNA damage sensor activity"/>
    <property type="evidence" value="ECO:0007669"/>
    <property type="project" value="InterPro"/>
</dbReference>
<accession>A0A432ZDG1</accession>
<dbReference type="AlphaFoldDB" id="A0A432ZDG1"/>
<evidence type="ECO:0000256" key="4">
    <source>
        <dbReference type="ARBA" id="ARBA00023204"/>
    </source>
</evidence>
<dbReference type="InterPro" id="IPR002099">
    <property type="entry name" value="MutL/Mlh/PMS"/>
</dbReference>
<dbReference type="Proteomes" id="UP000287908">
    <property type="component" value="Unassembled WGS sequence"/>
</dbReference>
<dbReference type="Pfam" id="PF13589">
    <property type="entry name" value="HATPase_c_3"/>
    <property type="match status" value="1"/>
</dbReference>
<dbReference type="PANTHER" id="PTHR10073:SF12">
    <property type="entry name" value="DNA MISMATCH REPAIR PROTEIN MLH1"/>
    <property type="match status" value="1"/>
</dbReference>
<dbReference type="InterPro" id="IPR014721">
    <property type="entry name" value="Ribsml_uS5_D2-typ_fold_subgr"/>
</dbReference>
<dbReference type="SUPFAM" id="SSF55874">
    <property type="entry name" value="ATPase domain of HSP90 chaperone/DNA topoisomerase II/histidine kinase"/>
    <property type="match status" value="1"/>
</dbReference>
<dbReference type="CDD" id="cd03482">
    <property type="entry name" value="MutL_Trans_MutL"/>
    <property type="match status" value="1"/>
</dbReference>
<comment type="function">
    <text evidence="5">This protein is involved in the repair of mismatches in DNA. It is required for dam-dependent methyl-directed DNA mismatch repair. May act as a 'molecular matchmaker', a protein that promotes the formation of a stable complex between two or more DNA-binding proteins in an ATP-dependent manner without itself being part of a final effector complex.</text>
</comment>
<dbReference type="GO" id="GO:0032300">
    <property type="term" value="C:mismatch repair complex"/>
    <property type="evidence" value="ECO:0007669"/>
    <property type="project" value="InterPro"/>
</dbReference>
<dbReference type="InterPro" id="IPR020667">
    <property type="entry name" value="DNA_mismatch_repair_MutL"/>
</dbReference>
<reference evidence="8 9" key="1">
    <citation type="journal article" date="2011" name="Front. Microbiol.">
        <title>Genomic signatures of strain selection and enhancement in Bacillus atrophaeus var. globigii, a historical biowarfare simulant.</title>
        <authorList>
            <person name="Gibbons H.S."/>
            <person name="Broomall S.M."/>
            <person name="McNew L.A."/>
            <person name="Daligault H."/>
            <person name="Chapman C."/>
            <person name="Bruce D."/>
            <person name="Karavis M."/>
            <person name="Krepps M."/>
            <person name="McGregor P.A."/>
            <person name="Hong C."/>
            <person name="Park K.H."/>
            <person name="Akmal A."/>
            <person name="Feldman A."/>
            <person name="Lin J.S."/>
            <person name="Chang W.E."/>
            <person name="Higgs B.W."/>
            <person name="Demirev P."/>
            <person name="Lindquist J."/>
            <person name="Liem A."/>
            <person name="Fochler E."/>
            <person name="Read T.D."/>
            <person name="Tapia R."/>
            <person name="Johnson S."/>
            <person name="Bishop-Lilly K.A."/>
            <person name="Detter C."/>
            <person name="Han C."/>
            <person name="Sozhamannan S."/>
            <person name="Rosenzweig C.N."/>
            <person name="Skowronski E.W."/>
        </authorList>
    </citation>
    <scope>NUCLEOTIDE SEQUENCE [LARGE SCALE GENOMIC DNA]</scope>
    <source>
        <strain evidence="8 9">CL-SP19</strain>
    </source>
</reference>
<evidence type="ECO:0000256" key="6">
    <source>
        <dbReference type="SAM" id="MobiDB-lite"/>
    </source>
</evidence>
<sequence length="564" mass="63324">MSIRQLPIELANQIAAGEVVERPASVVKELVENALDAGADQLTIELEQGGVKRIKIRDNGCGIGKDELALALSRHATSKISSLEDLESIASLGFRGEALASISSVSRLRLTSKPAAQAEAWQAWTSGRDMAVQIEPAAHPDGTTIDIQDIFFNTPARRKFLRTEKTEFSHVDETIKRIALSRFDVDITVWHQAKRVRHYPKIRKNDDQQRRRRLAKVCGQNFADNALSITSEGTPFKLDGWIATADECRHQADIQYSFVNGRMMRDKLLSHAIRQAYERYLPPERVPTYVLYFWLPPEQVDVNVHPAKHEVRFHQQRQVHDFILQAIASALHQQQAPAEAQIEQSSEPVSHHHYQKSPTQLNENLSGYRAGPSILPNAVNSHTTQAETELANNWKALAVVESCWLLMRNDSKAAWLDVVAVHQQLLNSQLLQQLSHGLSGQPLLIEVAIDLRTIGVSASQFNHCAELLSRCGLSYRMQANKLVIDTVPSMLRHGNVADKCAQLITHAVEYGNEQKIAAWLAANALPESYSLSQAEYWMRQWLDALQANNEYRHNIALPDKALSK</sequence>
<dbReference type="Pfam" id="PF01119">
    <property type="entry name" value="DNA_mis_repair"/>
    <property type="match status" value="1"/>
</dbReference>
<dbReference type="InterPro" id="IPR013507">
    <property type="entry name" value="DNA_mismatch_S5_2-like"/>
</dbReference>
<dbReference type="GO" id="GO:0030983">
    <property type="term" value="F:mismatched DNA binding"/>
    <property type="evidence" value="ECO:0007669"/>
    <property type="project" value="InterPro"/>
</dbReference>
<dbReference type="RefSeq" id="WP_126784709.1">
    <property type="nucleotide sequence ID" value="NZ_PIQF01000002.1"/>
</dbReference>
<protein>
    <recommendedName>
        <fullName evidence="2 5">DNA mismatch repair protein MutL</fullName>
    </recommendedName>
</protein>
<dbReference type="HAMAP" id="MF_00149">
    <property type="entry name" value="DNA_mis_repair"/>
    <property type="match status" value="1"/>
</dbReference>
<dbReference type="NCBIfam" id="TIGR00585">
    <property type="entry name" value="mutl"/>
    <property type="match status" value="1"/>
</dbReference>
<dbReference type="OrthoDB" id="9763467at2"/>
<dbReference type="CDD" id="cd16926">
    <property type="entry name" value="HATPase_MutL-MLH-PMS-like"/>
    <property type="match status" value="1"/>
</dbReference>